<sequence>CFLLPTSSPSEHCQVRHSGSSLAHTPSSEKISPIKFPALNSTIELSPPHNCLCEPPDVVSDDEKEHGKKNGKFKRKEK</sequence>
<protein>
    <submittedName>
        <fullName evidence="2">RBP1 protein</fullName>
    </submittedName>
</protein>
<feature type="non-terminal residue" evidence="2">
    <location>
        <position position="78"/>
    </location>
</feature>
<accession>A0A7K7RMG6</accession>
<dbReference type="EMBL" id="VZSU01000702">
    <property type="protein sequence ID" value="NWZ93426.1"/>
    <property type="molecule type" value="Genomic_DNA"/>
</dbReference>
<reference evidence="2 3" key="1">
    <citation type="submission" date="2019-09" db="EMBL/GenBank/DDBJ databases">
        <title>Bird 10,000 Genomes (B10K) Project - Family phase.</title>
        <authorList>
            <person name="Zhang G."/>
        </authorList>
    </citation>
    <scope>NUCLEOTIDE SEQUENCE [LARGE SCALE GENOMIC DNA]</scope>
    <source>
        <strain evidence="2">OUT-0053</strain>
        <tissue evidence="2">Muscle</tissue>
    </source>
</reference>
<proteinExistence type="predicted"/>
<evidence type="ECO:0000256" key="1">
    <source>
        <dbReference type="SAM" id="MobiDB-lite"/>
    </source>
</evidence>
<dbReference type="GO" id="GO:0007264">
    <property type="term" value="P:small GTPase-mediated signal transduction"/>
    <property type="evidence" value="ECO:0007669"/>
    <property type="project" value="InterPro"/>
</dbReference>
<dbReference type="InterPro" id="IPR039767">
    <property type="entry name" value="RALBP1"/>
</dbReference>
<feature type="region of interest" description="Disordered" evidence="1">
    <location>
        <begin position="55"/>
        <end position="78"/>
    </location>
</feature>
<dbReference type="Proteomes" id="UP000549091">
    <property type="component" value="Unassembled WGS sequence"/>
</dbReference>
<feature type="non-terminal residue" evidence="2">
    <location>
        <position position="1"/>
    </location>
</feature>
<feature type="compositionally biased region" description="Basic residues" evidence="1">
    <location>
        <begin position="69"/>
        <end position="78"/>
    </location>
</feature>
<dbReference type="GO" id="GO:0016020">
    <property type="term" value="C:membrane"/>
    <property type="evidence" value="ECO:0007669"/>
    <property type="project" value="TreeGrafter"/>
</dbReference>
<name>A0A7K7RMG6_9PASS</name>
<dbReference type="AlphaFoldDB" id="A0A7K7RMG6"/>
<dbReference type="GO" id="GO:0006897">
    <property type="term" value="P:endocytosis"/>
    <property type="evidence" value="ECO:0007669"/>
    <property type="project" value="TreeGrafter"/>
</dbReference>
<dbReference type="PANTHER" id="PTHR12783:SF5">
    <property type="entry name" value="RALA-BINDING PROTEIN 1"/>
    <property type="match status" value="1"/>
</dbReference>
<evidence type="ECO:0000313" key="3">
    <source>
        <dbReference type="Proteomes" id="UP000549091"/>
    </source>
</evidence>
<dbReference type="GO" id="GO:0031267">
    <property type="term" value="F:small GTPase binding"/>
    <property type="evidence" value="ECO:0007669"/>
    <property type="project" value="InterPro"/>
</dbReference>
<organism evidence="2 3">
    <name type="scientific">Nesospiza acunhae</name>
    <dbReference type="NCBI Taxonomy" id="381881"/>
    <lineage>
        <taxon>Eukaryota</taxon>
        <taxon>Metazoa</taxon>
        <taxon>Chordata</taxon>
        <taxon>Craniata</taxon>
        <taxon>Vertebrata</taxon>
        <taxon>Euteleostomi</taxon>
        <taxon>Archelosauria</taxon>
        <taxon>Archosauria</taxon>
        <taxon>Dinosauria</taxon>
        <taxon>Saurischia</taxon>
        <taxon>Theropoda</taxon>
        <taxon>Coelurosauria</taxon>
        <taxon>Aves</taxon>
        <taxon>Neognathae</taxon>
        <taxon>Neoaves</taxon>
        <taxon>Telluraves</taxon>
        <taxon>Australaves</taxon>
        <taxon>Passeriformes</taxon>
        <taxon>Thraupidae</taxon>
        <taxon>Nesospiza</taxon>
    </lineage>
</organism>
<evidence type="ECO:0000313" key="2">
    <source>
        <dbReference type="EMBL" id="NWZ93426.1"/>
    </source>
</evidence>
<feature type="region of interest" description="Disordered" evidence="1">
    <location>
        <begin position="1"/>
        <end position="30"/>
    </location>
</feature>
<dbReference type="PANTHER" id="PTHR12783">
    <property type="entry name" value="RALA BINDING PROTEIN 1 RALBP1"/>
    <property type="match status" value="1"/>
</dbReference>
<dbReference type="GO" id="GO:0005096">
    <property type="term" value="F:GTPase activator activity"/>
    <property type="evidence" value="ECO:0007669"/>
    <property type="project" value="InterPro"/>
</dbReference>
<comment type="caution">
    <text evidence="2">The sequence shown here is derived from an EMBL/GenBank/DDBJ whole genome shotgun (WGS) entry which is preliminary data.</text>
</comment>
<keyword evidence="3" id="KW-1185">Reference proteome</keyword>
<gene>
    <name evidence="2" type="primary">Ralbp1_0</name>
    <name evidence="2" type="ORF">NESACU_R04943</name>
</gene>